<protein>
    <submittedName>
        <fullName evidence="2">Rabenosyn-5</fullName>
    </submittedName>
</protein>
<dbReference type="InterPro" id="IPR021565">
    <property type="entry name" value="Rbsn_Rab-bd"/>
</dbReference>
<evidence type="ECO:0000313" key="2">
    <source>
        <dbReference type="EMBL" id="KAJ6638304.1"/>
    </source>
</evidence>
<keyword evidence="3" id="KW-1185">Reference proteome</keyword>
<dbReference type="EMBL" id="WJQU01000003">
    <property type="protein sequence ID" value="KAJ6638304.1"/>
    <property type="molecule type" value="Genomic_DNA"/>
</dbReference>
<proteinExistence type="predicted"/>
<feature type="domain" description="C2H2-type" evidence="1">
    <location>
        <begin position="25"/>
        <end position="46"/>
    </location>
</feature>
<dbReference type="PROSITE" id="PS00028">
    <property type="entry name" value="ZINC_FINGER_C2H2_1"/>
    <property type="match status" value="1"/>
</dbReference>
<name>A0A9Q0MW75_9DIPT</name>
<organism evidence="2 3">
    <name type="scientific">Pseudolycoriella hygida</name>
    <dbReference type="NCBI Taxonomy" id="35572"/>
    <lineage>
        <taxon>Eukaryota</taxon>
        <taxon>Metazoa</taxon>
        <taxon>Ecdysozoa</taxon>
        <taxon>Arthropoda</taxon>
        <taxon>Hexapoda</taxon>
        <taxon>Insecta</taxon>
        <taxon>Pterygota</taxon>
        <taxon>Neoptera</taxon>
        <taxon>Endopterygota</taxon>
        <taxon>Diptera</taxon>
        <taxon>Nematocera</taxon>
        <taxon>Sciaroidea</taxon>
        <taxon>Sciaridae</taxon>
        <taxon>Pseudolycoriella</taxon>
    </lineage>
</organism>
<dbReference type="OrthoDB" id="166134at2759"/>
<gene>
    <name evidence="2" type="primary">RBSN</name>
    <name evidence="2" type="ORF">Bhyg_11039</name>
</gene>
<dbReference type="InterPro" id="IPR013087">
    <property type="entry name" value="Znf_C2H2_type"/>
</dbReference>
<dbReference type="InterPro" id="IPR036531">
    <property type="entry name" value="Rbsn_Rab-bd_sf"/>
</dbReference>
<evidence type="ECO:0000259" key="1">
    <source>
        <dbReference type="PROSITE" id="PS00028"/>
    </source>
</evidence>
<dbReference type="Pfam" id="PF11464">
    <property type="entry name" value="Rbsn"/>
    <property type="match status" value="1"/>
</dbReference>
<feature type="non-terminal residue" evidence="2">
    <location>
        <position position="393"/>
    </location>
</feature>
<reference evidence="2" key="1">
    <citation type="submission" date="2022-07" db="EMBL/GenBank/DDBJ databases">
        <authorList>
            <person name="Trinca V."/>
            <person name="Uliana J.V.C."/>
            <person name="Torres T.T."/>
            <person name="Ward R.J."/>
            <person name="Monesi N."/>
        </authorList>
    </citation>
    <scope>NUCLEOTIDE SEQUENCE</scope>
    <source>
        <strain evidence="2">HSMRA1968</strain>
        <tissue evidence="2">Whole embryos</tissue>
    </source>
</reference>
<accession>A0A9Q0MW75</accession>
<sequence>WTVKMSNPNLLDSDSNDQILEGFLCPICKLDLKTPDLLTTHVENSHSEDQDLLKSFKDMFLTATKKIRLFDESTDLGQTIDNASRNTLKSTFPQQSNYTPITRLQDVGTDLSHFSYFKSIRSVRLERYATETNKLIIRLHKLLTDRPSDSMQQKIHEQTVLITLVNPTVSTPSEQYEFHEDDSLRICEHCLSLLENRKDMQDSQLYRPPITVYYEKIVQLKKDIAPDLVMYSKIISSLFGGDSIFTLADASALRGKIGLVAEKIDALSKHILSLDYAHGSREESLKKSIRLACIKYIKDEMLALEALPQENLFLDFGSSSSAVTTIDNWSGRQADTRAMTTNDPLIEQINIIKGYIKQARDALRFEEVAILELNLRELQQEFYNRQQLEHLML</sequence>
<dbReference type="SUPFAM" id="SSF140125">
    <property type="entry name" value="Rabenosyn-5 Rab-binding domain-like"/>
    <property type="match status" value="1"/>
</dbReference>
<dbReference type="Proteomes" id="UP001151699">
    <property type="component" value="Chromosome X"/>
</dbReference>
<comment type="caution">
    <text evidence="2">The sequence shown here is derived from an EMBL/GenBank/DDBJ whole genome shotgun (WGS) entry which is preliminary data.</text>
</comment>
<dbReference type="Gene3D" id="4.10.860.20">
    <property type="entry name" value="Rabenosyn, Rab binding domain"/>
    <property type="match status" value="1"/>
</dbReference>
<dbReference type="AlphaFoldDB" id="A0A9Q0MW75"/>
<evidence type="ECO:0000313" key="3">
    <source>
        <dbReference type="Proteomes" id="UP001151699"/>
    </source>
</evidence>